<protein>
    <submittedName>
        <fullName evidence="2">Uncharacterized protein</fullName>
    </submittedName>
</protein>
<feature type="region of interest" description="Disordered" evidence="1">
    <location>
        <begin position="1"/>
        <end position="75"/>
    </location>
</feature>
<evidence type="ECO:0000313" key="2">
    <source>
        <dbReference type="EMBL" id="RYO77832.1"/>
    </source>
</evidence>
<dbReference type="EMBL" id="QJNS01000427">
    <property type="protein sequence ID" value="RYO77832.1"/>
    <property type="molecule type" value="Genomic_DNA"/>
</dbReference>
<feature type="compositionally biased region" description="Basic and acidic residues" evidence="1">
    <location>
        <begin position="28"/>
        <end position="49"/>
    </location>
</feature>
<evidence type="ECO:0000313" key="3">
    <source>
        <dbReference type="Proteomes" id="UP000294003"/>
    </source>
</evidence>
<evidence type="ECO:0000256" key="1">
    <source>
        <dbReference type="SAM" id="MobiDB-lite"/>
    </source>
</evidence>
<reference evidence="2 3" key="1">
    <citation type="submission" date="2018-06" db="EMBL/GenBank/DDBJ databases">
        <title>Complete Genomes of Monosporascus.</title>
        <authorList>
            <person name="Robinson A.J."/>
            <person name="Natvig D.O."/>
        </authorList>
    </citation>
    <scope>NUCLEOTIDE SEQUENCE [LARGE SCALE GENOMIC DNA]</scope>
    <source>
        <strain evidence="2 3">CBS 609.92</strain>
    </source>
</reference>
<proteinExistence type="predicted"/>
<name>A0ABY0GZ52_9PEZI</name>
<sequence length="310" mass="34787">MFARLYGMQNPSPLERDATQGTTNLKRRLFDNNEDEGVRIRSSKRRADMPNEGSRSLRLMDDDEIDPHLRSPKLRPRSSIAPLFDRYPAYMVREENAYGDSTRNRRHRGSPSPPPEHPLAASIKNLRTEHYSKAMDQLEKAQAELTIEVNDSLKSEHERLANIANRSAQIHAPLSDEVVDYSAKGADGQHRTVSIPIKDAIASFEKRLESTVESLDSLWASWEQAQADIETLHDELFPRSASGGGKGSSSNWAKLMSSIEGSADSTSTELDEELKKLARETVKGYEKHEKRFLSAIQNEGRGVVLESMLG</sequence>
<organism evidence="2 3">
    <name type="scientific">Monosporascus cannonballus</name>
    <dbReference type="NCBI Taxonomy" id="155416"/>
    <lineage>
        <taxon>Eukaryota</taxon>
        <taxon>Fungi</taxon>
        <taxon>Dikarya</taxon>
        <taxon>Ascomycota</taxon>
        <taxon>Pezizomycotina</taxon>
        <taxon>Sordariomycetes</taxon>
        <taxon>Xylariomycetidae</taxon>
        <taxon>Xylariales</taxon>
        <taxon>Xylariales incertae sedis</taxon>
        <taxon>Monosporascus</taxon>
    </lineage>
</organism>
<keyword evidence="3" id="KW-1185">Reference proteome</keyword>
<feature type="region of interest" description="Disordered" evidence="1">
    <location>
        <begin position="97"/>
        <end position="119"/>
    </location>
</feature>
<accession>A0ABY0GZ52</accession>
<comment type="caution">
    <text evidence="2">The sequence shown here is derived from an EMBL/GenBank/DDBJ whole genome shotgun (WGS) entry which is preliminary data.</text>
</comment>
<gene>
    <name evidence="2" type="ORF">DL762_009015</name>
</gene>
<dbReference type="Proteomes" id="UP000294003">
    <property type="component" value="Unassembled WGS sequence"/>
</dbReference>